<dbReference type="Proteomes" id="UP000450917">
    <property type="component" value="Unassembled WGS sequence"/>
</dbReference>
<reference evidence="3 4" key="1">
    <citation type="submission" date="2019-11" db="EMBL/GenBank/DDBJ databases">
        <title>Draft genome sequences of five Paenibacillus species of dairy origin.</title>
        <authorList>
            <person name="Olajide A.M."/>
            <person name="Chen S."/>
            <person name="Lapointe G."/>
        </authorList>
    </citation>
    <scope>NUCLEOTIDE SEQUENCE [LARGE SCALE GENOMIC DNA]</scope>
    <source>
        <strain evidence="3 4">2CS3</strain>
    </source>
</reference>
<comment type="caution">
    <text evidence="3">The sequence shown here is derived from an EMBL/GenBank/DDBJ whole genome shotgun (WGS) entry which is preliminary data.</text>
</comment>
<dbReference type="RefSeq" id="WP_155615553.1">
    <property type="nucleotide sequence ID" value="NZ_WNZX01000024.1"/>
</dbReference>
<evidence type="ECO:0000256" key="1">
    <source>
        <dbReference type="ARBA" id="ARBA00023172"/>
    </source>
</evidence>
<name>A0A7X3CVQ4_9BACL</name>
<dbReference type="GO" id="GO:0006310">
    <property type="term" value="P:DNA recombination"/>
    <property type="evidence" value="ECO:0007669"/>
    <property type="project" value="UniProtKB-KW"/>
</dbReference>
<dbReference type="Pfam" id="PF00589">
    <property type="entry name" value="Phage_integrase"/>
    <property type="match status" value="1"/>
</dbReference>
<dbReference type="GO" id="GO:0003677">
    <property type="term" value="F:DNA binding"/>
    <property type="evidence" value="ECO:0007669"/>
    <property type="project" value="InterPro"/>
</dbReference>
<dbReference type="SUPFAM" id="SSF56349">
    <property type="entry name" value="DNA breaking-rejoining enzymes"/>
    <property type="match status" value="1"/>
</dbReference>
<dbReference type="EMBL" id="WNZX01000024">
    <property type="protein sequence ID" value="MUG73329.1"/>
    <property type="molecule type" value="Genomic_DNA"/>
</dbReference>
<sequence length="507" mass="57811">MKKSRKPKITCVKGYVVETDDLTWVFHIPSNSRGSAGEVSKQFIYWTDFPTTQQSKIMGMAQLMMEEKGADNALVFVYGVRWVYRYLAEGGRQDFDFNKLTETEWGGFAKWLEEQNANNSGKLKLTTRRGYFVHIKSAIKTAAFLDKFGVTYEDLETIEAAMRRRFRDANLLAMYRASKRALNEDETLNLLEMINEEWNAWREFKATGKIPLEGMPDLLAIAATILCFEETVRPEELNVMEVKHIRIGEAVEILLCAPNKAEGYIEVSKETAPILKELIEYGSEARRTHGTERLFIDDENVLGSNQLNKRLRKLLEKYWSKYPVDRPGIRLSDGRKTLGAYLASTTNDEEVVRLILRHADVGTTKIYYVRQGKAQLSRNIRNALKEYALRFSRAYNPAVVDPIADSPPEIAEVLKRNPDHTNIYGACTEDKEVEGDCEKGIHCGDCPLLIPMVSKLKNFEIERDLYLSKVATAENDRDIEHLLAHAGMLEGHILNIKRKMKLAGVIA</sequence>
<organism evidence="3 4">
    <name type="scientific">Paenibacillus validus</name>
    <dbReference type="NCBI Taxonomy" id="44253"/>
    <lineage>
        <taxon>Bacteria</taxon>
        <taxon>Bacillati</taxon>
        <taxon>Bacillota</taxon>
        <taxon>Bacilli</taxon>
        <taxon>Bacillales</taxon>
        <taxon>Paenibacillaceae</taxon>
        <taxon>Paenibacillus</taxon>
    </lineage>
</organism>
<dbReference type="Gene3D" id="1.10.443.10">
    <property type="entry name" value="Intergrase catalytic core"/>
    <property type="match status" value="1"/>
</dbReference>
<proteinExistence type="predicted"/>
<evidence type="ECO:0000313" key="4">
    <source>
        <dbReference type="Proteomes" id="UP000450917"/>
    </source>
</evidence>
<keyword evidence="4" id="KW-1185">Reference proteome</keyword>
<protein>
    <submittedName>
        <fullName evidence="3">Tyrosine-type recombinase/integrase</fullName>
    </submittedName>
</protein>
<evidence type="ECO:0000313" key="3">
    <source>
        <dbReference type="EMBL" id="MUG73329.1"/>
    </source>
</evidence>
<feature type="domain" description="Tyr recombinase" evidence="2">
    <location>
        <begin position="222"/>
        <end position="368"/>
    </location>
</feature>
<dbReference type="GO" id="GO:0015074">
    <property type="term" value="P:DNA integration"/>
    <property type="evidence" value="ECO:0007669"/>
    <property type="project" value="InterPro"/>
</dbReference>
<evidence type="ECO:0000259" key="2">
    <source>
        <dbReference type="Pfam" id="PF00589"/>
    </source>
</evidence>
<dbReference type="InterPro" id="IPR013762">
    <property type="entry name" value="Integrase-like_cat_sf"/>
</dbReference>
<dbReference type="InterPro" id="IPR011010">
    <property type="entry name" value="DNA_brk_join_enz"/>
</dbReference>
<dbReference type="InterPro" id="IPR002104">
    <property type="entry name" value="Integrase_catalytic"/>
</dbReference>
<dbReference type="AlphaFoldDB" id="A0A7X3CVQ4"/>
<gene>
    <name evidence="3" type="ORF">GNP93_22100</name>
</gene>
<keyword evidence="1" id="KW-0233">DNA recombination</keyword>
<accession>A0A7X3CVQ4</accession>